<dbReference type="Gene3D" id="1.10.1200.10">
    <property type="entry name" value="ACP-like"/>
    <property type="match status" value="1"/>
</dbReference>
<feature type="domain" description="Carrier" evidence="1">
    <location>
        <begin position="8"/>
        <end position="87"/>
    </location>
</feature>
<keyword evidence="3" id="KW-1185">Reference proteome</keyword>
<dbReference type="RefSeq" id="WP_020630113.1">
    <property type="nucleotide sequence ID" value="NZ_KB913032.1"/>
</dbReference>
<evidence type="ECO:0000313" key="3">
    <source>
        <dbReference type="Proteomes" id="UP000215563"/>
    </source>
</evidence>
<dbReference type="SUPFAM" id="SSF47336">
    <property type="entry name" value="ACP-like"/>
    <property type="match status" value="1"/>
</dbReference>
<dbReference type="OrthoDB" id="9804551at2"/>
<organism evidence="2 3">
    <name type="scientific">Amycolatopsis alba DSM 44262</name>
    <dbReference type="NCBI Taxonomy" id="1125972"/>
    <lineage>
        <taxon>Bacteria</taxon>
        <taxon>Bacillati</taxon>
        <taxon>Actinomycetota</taxon>
        <taxon>Actinomycetes</taxon>
        <taxon>Pseudonocardiales</taxon>
        <taxon>Pseudonocardiaceae</taxon>
        <taxon>Amycolatopsis</taxon>
    </lineage>
</organism>
<evidence type="ECO:0000313" key="2">
    <source>
        <dbReference type="EMBL" id="OXM54941.1"/>
    </source>
</evidence>
<evidence type="ECO:0000259" key="1">
    <source>
        <dbReference type="PROSITE" id="PS50075"/>
    </source>
</evidence>
<gene>
    <name evidence="2" type="ORF">CFP75_02035</name>
</gene>
<dbReference type="InterPro" id="IPR036736">
    <property type="entry name" value="ACP-like_sf"/>
</dbReference>
<dbReference type="InterPro" id="IPR009081">
    <property type="entry name" value="PP-bd_ACP"/>
</dbReference>
<sequence length="90" mass="9753">MQTTLEHEIRKFVLTTIVQDLGQPLDVDAVRDDAPLGAAGLDLDSLSLIELTMRIERRFAVEYPEDSIEPVGAMSLAELVADTVARGATA</sequence>
<proteinExistence type="predicted"/>
<accession>A0A229S862</accession>
<name>A0A229S862_AMYAL</name>
<dbReference type="EMBL" id="NMQU01000008">
    <property type="protein sequence ID" value="OXM54941.1"/>
    <property type="molecule type" value="Genomic_DNA"/>
</dbReference>
<reference evidence="2 3" key="1">
    <citation type="submission" date="2017-07" db="EMBL/GenBank/DDBJ databases">
        <title>Amycolatopsis alba DSM 44262 Genome sequencing and assembly.</title>
        <authorList>
            <person name="Kaur N."/>
            <person name="Mayilraj S."/>
        </authorList>
    </citation>
    <scope>NUCLEOTIDE SEQUENCE [LARGE SCALE GENOMIC DNA]</scope>
    <source>
        <strain evidence="2 3">DSM 44262</strain>
    </source>
</reference>
<dbReference type="PROSITE" id="PS50075">
    <property type="entry name" value="CARRIER"/>
    <property type="match status" value="1"/>
</dbReference>
<dbReference type="Proteomes" id="UP000215563">
    <property type="component" value="Unassembled WGS sequence"/>
</dbReference>
<dbReference type="AlphaFoldDB" id="A0A229S862"/>
<comment type="caution">
    <text evidence="2">The sequence shown here is derived from an EMBL/GenBank/DDBJ whole genome shotgun (WGS) entry which is preliminary data.</text>
</comment>
<dbReference type="Pfam" id="PF00550">
    <property type="entry name" value="PP-binding"/>
    <property type="match status" value="1"/>
</dbReference>
<protein>
    <recommendedName>
        <fullName evidence="1">Carrier domain-containing protein</fullName>
    </recommendedName>
</protein>